<evidence type="ECO:0000256" key="1">
    <source>
        <dbReference type="ARBA" id="ARBA00001968"/>
    </source>
</evidence>
<keyword evidence="9" id="KW-1185">Reference proteome</keyword>
<evidence type="ECO:0000256" key="2">
    <source>
        <dbReference type="ARBA" id="ARBA00022722"/>
    </source>
</evidence>
<dbReference type="InterPro" id="IPR013551">
    <property type="entry name" value="YicC-like_C"/>
</dbReference>
<dbReference type="KEGG" id="cfer:D4Z93_05555"/>
<dbReference type="NCBIfam" id="TIGR00255">
    <property type="entry name" value="YicC/YloC family endoribonuclease"/>
    <property type="match status" value="1"/>
</dbReference>
<keyword evidence="2" id="KW-0540">Nuclease</keyword>
<dbReference type="GO" id="GO:0004521">
    <property type="term" value="F:RNA endonuclease activity"/>
    <property type="evidence" value="ECO:0007669"/>
    <property type="project" value="InterPro"/>
</dbReference>
<dbReference type="PANTHER" id="PTHR30636">
    <property type="entry name" value="UPF0701 PROTEIN YICC"/>
    <property type="match status" value="1"/>
</dbReference>
<protein>
    <submittedName>
        <fullName evidence="8">YicC family protein</fullName>
    </submittedName>
</protein>
<dbReference type="GO" id="GO:0016787">
    <property type="term" value="F:hydrolase activity"/>
    <property type="evidence" value="ECO:0007669"/>
    <property type="project" value="UniProtKB-KW"/>
</dbReference>
<evidence type="ECO:0000256" key="3">
    <source>
        <dbReference type="ARBA" id="ARBA00022759"/>
    </source>
</evidence>
<dbReference type="InterPro" id="IPR013527">
    <property type="entry name" value="YicC-like_N"/>
</dbReference>
<feature type="domain" description="Endoribonuclease YicC-like N-terminal" evidence="6">
    <location>
        <begin position="3"/>
        <end position="158"/>
    </location>
</feature>
<evidence type="ECO:0000313" key="8">
    <source>
        <dbReference type="EMBL" id="AYD40007.1"/>
    </source>
</evidence>
<gene>
    <name evidence="8" type="ORF">D4Z93_05555</name>
</gene>
<dbReference type="AlphaFoldDB" id="A0A386H2R9"/>
<comment type="similarity">
    <text evidence="5">Belongs to the YicC/YloC family.</text>
</comment>
<dbReference type="OrthoDB" id="9771229at2"/>
<dbReference type="EMBL" id="CP032416">
    <property type="protein sequence ID" value="AYD40007.1"/>
    <property type="molecule type" value="Genomic_DNA"/>
</dbReference>
<dbReference type="InterPro" id="IPR005229">
    <property type="entry name" value="YicC/YloC-like"/>
</dbReference>
<evidence type="ECO:0000256" key="5">
    <source>
        <dbReference type="ARBA" id="ARBA00035648"/>
    </source>
</evidence>
<evidence type="ECO:0000259" key="6">
    <source>
        <dbReference type="Pfam" id="PF03755"/>
    </source>
</evidence>
<reference evidence="8 9" key="1">
    <citation type="journal article" date="2019" name="Int. J. Syst. Evol. Microbiol.">
        <title>Clostridium fermenticellae sp. nov., isolated from the mud in a fermentation cellar for the production of the Chinese liquor, baijiu.</title>
        <authorList>
            <person name="Xu P.X."/>
            <person name="Chai L.J."/>
            <person name="Qiu T."/>
            <person name="Zhang X.J."/>
            <person name="Lu Z.M."/>
            <person name="Xiao C."/>
            <person name="Wang S.T."/>
            <person name="Shen C.H."/>
            <person name="Shi J.S."/>
            <person name="Xu Z.H."/>
        </authorList>
    </citation>
    <scope>NUCLEOTIDE SEQUENCE [LARGE SCALE GENOMIC DNA]</scope>
    <source>
        <strain evidence="8 9">JN500901</strain>
    </source>
</reference>
<dbReference type="Proteomes" id="UP000266301">
    <property type="component" value="Chromosome"/>
</dbReference>
<sequence>MARSMTGFGIGNLSDDTGEFTIEIKTVNHRYCDINIKMPKTLICLEDRIRKVIQKKIHRGKVDVFINRNNLRKKGIKVDLNEELVDNYVECLRNIQCRYNIDDKISLALITKFPDAVNVQEEQEDIEEVWNDIICEPLNEAIDMLVSMREKEGIKLKQNILCKCDAIKDLVNKIEIKSPVVVEEYRDKLKKKLEELLGDYSIDENRVMTEVTIFADKACIDEEIVRMKSHIIQLKETLEHDEPIGRKLDFIVQEMNRETNTIASKANNLDITNYALTIKNEIEKIREQIQNIE</sequence>
<name>A0A386H2R9_9CLOT</name>
<organism evidence="8 9">
    <name type="scientific">Clostridium fermenticellae</name>
    <dbReference type="NCBI Taxonomy" id="2068654"/>
    <lineage>
        <taxon>Bacteria</taxon>
        <taxon>Bacillati</taxon>
        <taxon>Bacillota</taxon>
        <taxon>Clostridia</taxon>
        <taxon>Eubacteriales</taxon>
        <taxon>Clostridiaceae</taxon>
        <taxon>Clostridium</taxon>
    </lineage>
</organism>
<dbReference type="Pfam" id="PF08340">
    <property type="entry name" value="YicC-like_C"/>
    <property type="match status" value="1"/>
</dbReference>
<evidence type="ECO:0000313" key="9">
    <source>
        <dbReference type="Proteomes" id="UP000266301"/>
    </source>
</evidence>
<dbReference type="RefSeq" id="WP_119971109.1">
    <property type="nucleotide sequence ID" value="NZ_CP032416.1"/>
</dbReference>
<dbReference type="PANTHER" id="PTHR30636:SF3">
    <property type="entry name" value="UPF0701 PROTEIN YICC"/>
    <property type="match status" value="1"/>
</dbReference>
<evidence type="ECO:0000259" key="7">
    <source>
        <dbReference type="Pfam" id="PF08340"/>
    </source>
</evidence>
<evidence type="ECO:0000256" key="4">
    <source>
        <dbReference type="ARBA" id="ARBA00022801"/>
    </source>
</evidence>
<dbReference type="Pfam" id="PF03755">
    <property type="entry name" value="YicC-like_N"/>
    <property type="match status" value="1"/>
</dbReference>
<accession>A0A386H2R9</accession>
<keyword evidence="3" id="KW-0255">Endonuclease</keyword>
<proteinExistence type="inferred from homology"/>
<comment type="cofactor">
    <cofactor evidence="1">
        <name>a divalent metal cation</name>
        <dbReference type="ChEBI" id="CHEBI:60240"/>
    </cofactor>
</comment>
<feature type="domain" description="Endoribonuclease YicC-like C-terminal" evidence="7">
    <location>
        <begin position="175"/>
        <end position="293"/>
    </location>
</feature>
<keyword evidence="4" id="KW-0378">Hydrolase</keyword>